<evidence type="ECO:0000256" key="1">
    <source>
        <dbReference type="ARBA" id="ARBA00004123"/>
    </source>
</evidence>
<feature type="region of interest" description="Disordered" evidence="7">
    <location>
        <begin position="563"/>
        <end position="586"/>
    </location>
</feature>
<keyword evidence="5" id="KW-0539">Nucleus</keyword>
<dbReference type="CDD" id="cd10017">
    <property type="entry name" value="B3_DNA"/>
    <property type="match status" value="1"/>
</dbReference>
<feature type="coiled-coil region" evidence="6">
    <location>
        <begin position="357"/>
        <end position="447"/>
    </location>
</feature>
<dbReference type="SUPFAM" id="SSF101936">
    <property type="entry name" value="DNA-binding pseudobarrel domain"/>
    <property type="match status" value="1"/>
</dbReference>
<dbReference type="GO" id="GO:0003677">
    <property type="term" value="F:DNA binding"/>
    <property type="evidence" value="ECO:0007669"/>
    <property type="project" value="UniProtKB-KW"/>
</dbReference>
<evidence type="ECO:0000313" key="10">
    <source>
        <dbReference type="Proteomes" id="UP001141806"/>
    </source>
</evidence>
<feature type="compositionally biased region" description="Basic and acidic residues" evidence="7">
    <location>
        <begin position="254"/>
        <end position="263"/>
    </location>
</feature>
<dbReference type="InterPro" id="IPR044837">
    <property type="entry name" value="REM16-like"/>
</dbReference>
<comment type="subcellular location">
    <subcellularLocation>
        <location evidence="1">Nucleus</location>
    </subcellularLocation>
</comment>
<gene>
    <name evidence="9" type="ORF">NE237_022282</name>
</gene>
<dbReference type="Proteomes" id="UP001141806">
    <property type="component" value="Unassembled WGS sequence"/>
</dbReference>
<evidence type="ECO:0000313" key="9">
    <source>
        <dbReference type="EMBL" id="KAJ4962343.1"/>
    </source>
</evidence>
<dbReference type="EMBL" id="JAMYWD010000008">
    <property type="protein sequence ID" value="KAJ4962343.1"/>
    <property type="molecule type" value="Genomic_DNA"/>
</dbReference>
<protein>
    <recommendedName>
        <fullName evidence="8">TF-B3 domain-containing protein</fullName>
    </recommendedName>
</protein>
<name>A0A9Q0K5N8_9MAGN</name>
<comment type="caution">
    <text evidence="9">The sequence shown here is derived from an EMBL/GenBank/DDBJ whole genome shotgun (WGS) entry which is preliminary data.</text>
</comment>
<dbReference type="SMART" id="SM01019">
    <property type="entry name" value="B3"/>
    <property type="match status" value="1"/>
</dbReference>
<evidence type="ECO:0000256" key="2">
    <source>
        <dbReference type="ARBA" id="ARBA00023015"/>
    </source>
</evidence>
<dbReference type="Gene3D" id="2.40.330.10">
    <property type="entry name" value="DNA-binding pseudobarrel domain"/>
    <property type="match status" value="1"/>
</dbReference>
<dbReference type="InterPro" id="IPR015300">
    <property type="entry name" value="DNA-bd_pseudobarrel_sf"/>
</dbReference>
<dbReference type="PANTHER" id="PTHR31391:SF106">
    <property type="entry name" value="B3 DOMAIN-CONTAINING PROTEIN OS01G0723500"/>
    <property type="match status" value="1"/>
</dbReference>
<sequence length="586" mass="65348">MKSENVGKRTMPNAEGEEVTKNNPQTAQRSGSPPSQHCLANEYEWAALRKRRPVTEKERKEAISAARLFKTTNPSFMVIMKPSYLRKGLNVPLVFARKHFTDGAHSVKLRLPNGRTWCVRFFLCSNIKALLSGGWNAFARENVLLEGDCCVFEVLKKKEIEMKVSIFRVVDDWVPLVGSVGKVNIDLGPLRKKKGIVITEGETEPPKKSKSDSQETSQKGKAVRSSLRLKASAALAQRPSPKKRKFLPPSSSSRSEHGKSKVEEIHDLTGDLSEGDMKTAAEPNPLQSGLPVFASKEKYIPDWSVTSDDCGTFDPKVARQLIQGIRLPRDKNYIAGNSLKDLFNEIFTGVCSFLNPLVDMSTRVESLEDELAEAIQKYEGSVQETTRLALNLKLTEDALLRERSKAKEGIEKAEEALLKVGVLEKEKLEWEEEKKKLVDEKNSLDKEFVDQITHAVDEFKRSPDLVNMIYKAKEFAPVRTEISRATFKQTFRELRDFVRATIPNFDFSAYAEDLASSDTEGEDIAVPTGYVAVPTEMIVDTEGESAAVLSLLVVEQQEVQRSPISGSARTIASTPLNNAQPESPKS</sequence>
<dbReference type="GO" id="GO:0005634">
    <property type="term" value="C:nucleus"/>
    <property type="evidence" value="ECO:0007669"/>
    <property type="project" value="UniProtKB-SubCell"/>
</dbReference>
<evidence type="ECO:0000259" key="8">
    <source>
        <dbReference type="PROSITE" id="PS50863"/>
    </source>
</evidence>
<dbReference type="OrthoDB" id="623918at2759"/>
<evidence type="ECO:0000256" key="6">
    <source>
        <dbReference type="SAM" id="Coils"/>
    </source>
</evidence>
<feature type="compositionally biased region" description="Low complexity" evidence="7">
    <location>
        <begin position="223"/>
        <end position="239"/>
    </location>
</feature>
<feature type="region of interest" description="Disordered" evidence="7">
    <location>
        <begin position="198"/>
        <end position="263"/>
    </location>
</feature>
<dbReference type="Pfam" id="PF02362">
    <property type="entry name" value="B3"/>
    <property type="match status" value="1"/>
</dbReference>
<organism evidence="9 10">
    <name type="scientific">Protea cynaroides</name>
    <dbReference type="NCBI Taxonomy" id="273540"/>
    <lineage>
        <taxon>Eukaryota</taxon>
        <taxon>Viridiplantae</taxon>
        <taxon>Streptophyta</taxon>
        <taxon>Embryophyta</taxon>
        <taxon>Tracheophyta</taxon>
        <taxon>Spermatophyta</taxon>
        <taxon>Magnoliopsida</taxon>
        <taxon>Proteales</taxon>
        <taxon>Proteaceae</taxon>
        <taxon>Protea</taxon>
    </lineage>
</organism>
<feature type="compositionally biased region" description="Polar residues" evidence="7">
    <location>
        <begin position="21"/>
        <end position="35"/>
    </location>
</feature>
<evidence type="ECO:0000256" key="5">
    <source>
        <dbReference type="ARBA" id="ARBA00023242"/>
    </source>
</evidence>
<dbReference type="InterPro" id="IPR003340">
    <property type="entry name" value="B3_DNA-bd"/>
</dbReference>
<keyword evidence="3" id="KW-0238">DNA-binding</keyword>
<evidence type="ECO:0000256" key="7">
    <source>
        <dbReference type="SAM" id="MobiDB-lite"/>
    </source>
</evidence>
<feature type="region of interest" description="Disordered" evidence="7">
    <location>
        <begin position="1"/>
        <end position="37"/>
    </location>
</feature>
<evidence type="ECO:0000256" key="3">
    <source>
        <dbReference type="ARBA" id="ARBA00023125"/>
    </source>
</evidence>
<feature type="domain" description="TF-B3" evidence="8">
    <location>
        <begin position="74"/>
        <end position="170"/>
    </location>
</feature>
<evidence type="ECO:0000256" key="4">
    <source>
        <dbReference type="ARBA" id="ARBA00023163"/>
    </source>
</evidence>
<dbReference type="AlphaFoldDB" id="A0A9Q0K5N8"/>
<keyword evidence="10" id="KW-1185">Reference proteome</keyword>
<accession>A0A9Q0K5N8</accession>
<keyword evidence="6" id="KW-0175">Coiled coil</keyword>
<dbReference type="PANTHER" id="PTHR31391">
    <property type="entry name" value="B3 DOMAIN-CONTAINING PROTEIN OS11G0197600-RELATED"/>
    <property type="match status" value="1"/>
</dbReference>
<proteinExistence type="predicted"/>
<feature type="compositionally biased region" description="Basic and acidic residues" evidence="7">
    <location>
        <begin position="204"/>
        <end position="213"/>
    </location>
</feature>
<keyword evidence="4" id="KW-0804">Transcription</keyword>
<keyword evidence="2" id="KW-0805">Transcription regulation</keyword>
<dbReference type="PROSITE" id="PS50863">
    <property type="entry name" value="B3"/>
    <property type="match status" value="1"/>
</dbReference>
<reference evidence="9" key="1">
    <citation type="journal article" date="2023" name="Plant J.">
        <title>The genome of the king protea, Protea cynaroides.</title>
        <authorList>
            <person name="Chang J."/>
            <person name="Duong T.A."/>
            <person name="Schoeman C."/>
            <person name="Ma X."/>
            <person name="Roodt D."/>
            <person name="Barker N."/>
            <person name="Li Z."/>
            <person name="Van de Peer Y."/>
            <person name="Mizrachi E."/>
        </authorList>
    </citation>
    <scope>NUCLEOTIDE SEQUENCE</scope>
    <source>
        <tissue evidence="9">Young leaves</tissue>
    </source>
</reference>